<dbReference type="Proteomes" id="UP000002383">
    <property type="component" value="Chromosome"/>
</dbReference>
<comment type="similarity">
    <text evidence="2 6">Belongs to the class-I pyridoxal-phosphate-dependent aminotransferase family.</text>
</comment>
<dbReference type="Pfam" id="PF00155">
    <property type="entry name" value="Aminotran_1_2"/>
    <property type="match status" value="1"/>
</dbReference>
<dbReference type="InterPro" id="IPR015424">
    <property type="entry name" value="PyrdxlP-dep_Trfase"/>
</dbReference>
<dbReference type="NCBIfam" id="NF005601">
    <property type="entry name" value="PRK07337.1"/>
    <property type="match status" value="1"/>
</dbReference>
<dbReference type="NCBIfam" id="NF006514">
    <property type="entry name" value="PRK08960.1"/>
    <property type="match status" value="1"/>
</dbReference>
<feature type="domain" description="Aminotransferase class I/classII large" evidence="7">
    <location>
        <begin position="36"/>
        <end position="383"/>
    </location>
</feature>
<evidence type="ECO:0000313" key="8">
    <source>
        <dbReference type="EMBL" id="ACL73123.1"/>
    </source>
</evidence>
<dbReference type="RefSeq" id="WP_012638602.1">
    <property type="nucleotide sequence ID" value="NC_011901.1"/>
</dbReference>
<evidence type="ECO:0000256" key="5">
    <source>
        <dbReference type="ARBA" id="ARBA00022898"/>
    </source>
</evidence>
<dbReference type="AlphaFoldDB" id="B8GTM9"/>
<comment type="cofactor">
    <cofactor evidence="1 6">
        <name>pyridoxal 5'-phosphate</name>
        <dbReference type="ChEBI" id="CHEBI:597326"/>
    </cofactor>
</comment>
<dbReference type="STRING" id="396588.Tgr7_2043"/>
<dbReference type="InterPro" id="IPR004838">
    <property type="entry name" value="NHTrfase_class1_PyrdxlP-BS"/>
</dbReference>
<organism evidence="8 9">
    <name type="scientific">Thioalkalivibrio sulfidiphilus (strain HL-EbGR7)</name>
    <dbReference type="NCBI Taxonomy" id="396588"/>
    <lineage>
        <taxon>Bacteria</taxon>
        <taxon>Pseudomonadati</taxon>
        <taxon>Pseudomonadota</taxon>
        <taxon>Gammaproteobacteria</taxon>
        <taxon>Chromatiales</taxon>
        <taxon>Ectothiorhodospiraceae</taxon>
        <taxon>Thioalkalivibrio</taxon>
    </lineage>
</organism>
<evidence type="ECO:0000256" key="6">
    <source>
        <dbReference type="RuleBase" id="RU000481"/>
    </source>
</evidence>
<dbReference type="GO" id="GO:0030170">
    <property type="term" value="F:pyridoxal phosphate binding"/>
    <property type="evidence" value="ECO:0007669"/>
    <property type="project" value="InterPro"/>
</dbReference>
<evidence type="ECO:0000259" key="7">
    <source>
        <dbReference type="Pfam" id="PF00155"/>
    </source>
</evidence>
<keyword evidence="9" id="KW-1185">Reference proteome</keyword>
<dbReference type="EMBL" id="CP001339">
    <property type="protein sequence ID" value="ACL73123.1"/>
    <property type="molecule type" value="Genomic_DNA"/>
</dbReference>
<dbReference type="InterPro" id="IPR004839">
    <property type="entry name" value="Aminotransferase_I/II_large"/>
</dbReference>
<protein>
    <recommendedName>
        <fullName evidence="6">Aminotransferase</fullName>
        <ecNumber evidence="6">2.6.1.-</ecNumber>
    </recommendedName>
</protein>
<sequence>MKRPAHIARRMADIEPFHVMDLLARARRLEAAGRSIVHLEIGEPDFATPEPIMEAGRRALADGHTHYTPAVGLPALREAIARFYQDRNGVEVSPERIIITPGASGALLLVMAVLLDPGDQVLMADPGYPCNRHFVRTFEGEPVSVPVGPETAYQLNAGHLEAHWGERTVAALVASPANPTGTLVPRAELERMADLVARRDGRLIVDEIYHGLVYGEPAATALSISDDVFVINSFSKYFGMTGWRLGWIVAPEDYVRPIDKLAQNLFLAAPTPAQHAALAAFRPETLEILEARREAFRERRDFLLPALRALGFGIPLTPEGAFYIYADSSAFDTDSQRLAERLLDQAGVAITPGLDFGHHRPEAHVRFAYTREVAVLEEAVARLRRALG</sequence>
<keyword evidence="4 6" id="KW-0808">Transferase</keyword>
<evidence type="ECO:0000256" key="1">
    <source>
        <dbReference type="ARBA" id="ARBA00001933"/>
    </source>
</evidence>
<dbReference type="EC" id="2.6.1.-" evidence="6"/>
<dbReference type="GO" id="GO:0008483">
    <property type="term" value="F:transaminase activity"/>
    <property type="evidence" value="ECO:0007669"/>
    <property type="project" value="UniProtKB-KW"/>
</dbReference>
<evidence type="ECO:0000256" key="3">
    <source>
        <dbReference type="ARBA" id="ARBA00022576"/>
    </source>
</evidence>
<dbReference type="Gene3D" id="3.40.640.10">
    <property type="entry name" value="Type I PLP-dependent aspartate aminotransferase-like (Major domain)"/>
    <property type="match status" value="1"/>
</dbReference>
<evidence type="ECO:0000256" key="4">
    <source>
        <dbReference type="ARBA" id="ARBA00022679"/>
    </source>
</evidence>
<evidence type="ECO:0000256" key="2">
    <source>
        <dbReference type="ARBA" id="ARBA00007441"/>
    </source>
</evidence>
<evidence type="ECO:0000313" key="9">
    <source>
        <dbReference type="Proteomes" id="UP000002383"/>
    </source>
</evidence>
<accession>B8GTM9</accession>
<dbReference type="eggNOG" id="COG0436">
    <property type="taxonomic scope" value="Bacteria"/>
</dbReference>
<dbReference type="InterPro" id="IPR015421">
    <property type="entry name" value="PyrdxlP-dep_Trfase_major"/>
</dbReference>
<dbReference type="SUPFAM" id="SSF53383">
    <property type="entry name" value="PLP-dependent transferases"/>
    <property type="match status" value="1"/>
</dbReference>
<dbReference type="KEGG" id="tgr:Tgr7_2043"/>
<dbReference type="InterPro" id="IPR050596">
    <property type="entry name" value="AspAT/PAT-like"/>
</dbReference>
<keyword evidence="5" id="KW-0663">Pyridoxal phosphate</keyword>
<dbReference type="GO" id="GO:0006520">
    <property type="term" value="P:amino acid metabolic process"/>
    <property type="evidence" value="ECO:0007669"/>
    <property type="project" value="InterPro"/>
</dbReference>
<name>B8GTM9_THISH</name>
<dbReference type="PANTHER" id="PTHR46383:SF2">
    <property type="entry name" value="AMINOTRANSFERASE"/>
    <property type="match status" value="1"/>
</dbReference>
<gene>
    <name evidence="8" type="ordered locus">Tgr7_2043</name>
</gene>
<dbReference type="PROSITE" id="PS00105">
    <property type="entry name" value="AA_TRANSFER_CLASS_1"/>
    <property type="match status" value="1"/>
</dbReference>
<dbReference type="PANTHER" id="PTHR46383">
    <property type="entry name" value="ASPARTATE AMINOTRANSFERASE"/>
    <property type="match status" value="1"/>
</dbReference>
<dbReference type="CDD" id="cd00609">
    <property type="entry name" value="AAT_like"/>
    <property type="match status" value="1"/>
</dbReference>
<dbReference type="OrthoDB" id="9803354at2"/>
<keyword evidence="3 6" id="KW-0032">Aminotransferase</keyword>
<proteinExistence type="inferred from homology"/>
<reference evidence="8 9" key="1">
    <citation type="journal article" date="2011" name="Stand. Genomic Sci.">
        <title>Complete genome sequence of 'Thioalkalivibrio sulfidophilus' HL-EbGr7.</title>
        <authorList>
            <person name="Muyzer G."/>
            <person name="Sorokin D.Y."/>
            <person name="Mavromatis K."/>
            <person name="Lapidus A."/>
            <person name="Clum A."/>
            <person name="Ivanova N."/>
            <person name="Pati A."/>
            <person name="d'Haeseleer P."/>
            <person name="Woyke T."/>
            <person name="Kyrpides N.C."/>
        </authorList>
    </citation>
    <scope>NUCLEOTIDE SEQUENCE [LARGE SCALE GENOMIC DNA]</scope>
    <source>
        <strain evidence="8 9">HL-EbGR7</strain>
    </source>
</reference>
<dbReference type="HOGENOM" id="CLU_017584_4_3_6"/>